<evidence type="ECO:0000313" key="9">
    <source>
        <dbReference type="Proteomes" id="UP001417504"/>
    </source>
</evidence>
<feature type="compositionally biased region" description="Low complexity" evidence="5">
    <location>
        <begin position="8"/>
        <end position="31"/>
    </location>
</feature>
<accession>A0AAP0PTQ9</accession>
<dbReference type="InterPro" id="IPR044839">
    <property type="entry name" value="NDR1-like"/>
</dbReference>
<sequence>MADRVHPGGDSPPATAPPAAATTTAATNSPTKPSPPPGTYVVQIPKDQIYRYPPPENAKRYQKYSRKNRRSCSFCCCLCWILSLLFLLALLLAATAGVLYLVFRPKALDYAIESISIKKFNLNSTANPSQLTTTISPEFNVTVRAHNPNSKIGVYYRGGSSVAVSYAGAELCAGALPAFYQPAKNVTVFKTVMVGEGIRLSRDAYLGLMGQQRTGEIPLGLDLKVPVRVKFGSVKTWTLTVKVGCDVAVDKLGVDASVVSNKCRVRALPWKSI</sequence>
<evidence type="ECO:0000256" key="2">
    <source>
        <dbReference type="ARBA" id="ARBA00022692"/>
    </source>
</evidence>
<proteinExistence type="predicted"/>
<dbReference type="Proteomes" id="UP001417504">
    <property type="component" value="Unassembled WGS sequence"/>
</dbReference>
<dbReference type="AlphaFoldDB" id="A0AAP0PTQ9"/>
<keyword evidence="3 6" id="KW-1133">Transmembrane helix</keyword>
<keyword evidence="2 6" id="KW-0812">Transmembrane</keyword>
<evidence type="ECO:0000256" key="3">
    <source>
        <dbReference type="ARBA" id="ARBA00022989"/>
    </source>
</evidence>
<evidence type="ECO:0000256" key="1">
    <source>
        <dbReference type="ARBA" id="ARBA00004167"/>
    </source>
</evidence>
<feature type="region of interest" description="Disordered" evidence="5">
    <location>
        <begin position="1"/>
        <end position="38"/>
    </location>
</feature>
<dbReference type="GO" id="GO:0098542">
    <property type="term" value="P:defense response to other organism"/>
    <property type="evidence" value="ECO:0007669"/>
    <property type="project" value="InterPro"/>
</dbReference>
<name>A0AAP0PTQ9_9MAGN</name>
<dbReference type="PANTHER" id="PTHR31234:SF2">
    <property type="entry name" value="OS05G0199100 PROTEIN"/>
    <property type="match status" value="1"/>
</dbReference>
<comment type="caution">
    <text evidence="8">The sequence shown here is derived from an EMBL/GenBank/DDBJ whole genome shotgun (WGS) entry which is preliminary data.</text>
</comment>
<protein>
    <recommendedName>
        <fullName evidence="7">Late embryogenesis abundant protein LEA-2 subgroup domain-containing protein</fullName>
    </recommendedName>
</protein>
<keyword evidence="9" id="KW-1185">Reference proteome</keyword>
<dbReference type="InterPro" id="IPR004864">
    <property type="entry name" value="LEA_2"/>
</dbReference>
<evidence type="ECO:0000256" key="6">
    <source>
        <dbReference type="SAM" id="Phobius"/>
    </source>
</evidence>
<feature type="transmembrane region" description="Helical" evidence="6">
    <location>
        <begin position="72"/>
        <end position="103"/>
    </location>
</feature>
<evidence type="ECO:0000256" key="4">
    <source>
        <dbReference type="ARBA" id="ARBA00023136"/>
    </source>
</evidence>
<keyword evidence="4 6" id="KW-0472">Membrane</keyword>
<organism evidence="8 9">
    <name type="scientific">Stephania japonica</name>
    <dbReference type="NCBI Taxonomy" id="461633"/>
    <lineage>
        <taxon>Eukaryota</taxon>
        <taxon>Viridiplantae</taxon>
        <taxon>Streptophyta</taxon>
        <taxon>Embryophyta</taxon>
        <taxon>Tracheophyta</taxon>
        <taxon>Spermatophyta</taxon>
        <taxon>Magnoliopsida</taxon>
        <taxon>Ranunculales</taxon>
        <taxon>Menispermaceae</taxon>
        <taxon>Menispermoideae</taxon>
        <taxon>Cissampelideae</taxon>
        <taxon>Stephania</taxon>
    </lineage>
</organism>
<reference evidence="8 9" key="1">
    <citation type="submission" date="2024-01" db="EMBL/GenBank/DDBJ databases">
        <title>Genome assemblies of Stephania.</title>
        <authorList>
            <person name="Yang L."/>
        </authorList>
    </citation>
    <scope>NUCLEOTIDE SEQUENCE [LARGE SCALE GENOMIC DNA]</scope>
    <source>
        <strain evidence="8">QJT</strain>
        <tissue evidence="8">Leaf</tissue>
    </source>
</reference>
<comment type="subcellular location">
    <subcellularLocation>
        <location evidence="1">Membrane</location>
        <topology evidence="1">Single-pass membrane protein</topology>
    </subcellularLocation>
</comment>
<dbReference type="Pfam" id="PF03168">
    <property type="entry name" value="LEA_2"/>
    <property type="match status" value="1"/>
</dbReference>
<evidence type="ECO:0000313" key="8">
    <source>
        <dbReference type="EMBL" id="KAK9154465.1"/>
    </source>
</evidence>
<dbReference type="GO" id="GO:0005886">
    <property type="term" value="C:plasma membrane"/>
    <property type="evidence" value="ECO:0007669"/>
    <property type="project" value="TreeGrafter"/>
</dbReference>
<dbReference type="EMBL" id="JBBNAE010000001">
    <property type="protein sequence ID" value="KAK9154465.1"/>
    <property type="molecule type" value="Genomic_DNA"/>
</dbReference>
<dbReference type="PANTHER" id="PTHR31234">
    <property type="entry name" value="LATE EMBRYOGENESIS ABUNDANT (LEA) HYDROXYPROLINE-RICH GLYCOPROTEIN FAMILY"/>
    <property type="match status" value="1"/>
</dbReference>
<evidence type="ECO:0000259" key="7">
    <source>
        <dbReference type="Pfam" id="PF03168"/>
    </source>
</evidence>
<feature type="domain" description="Late embryogenesis abundant protein LEA-2 subgroup" evidence="7">
    <location>
        <begin position="142"/>
        <end position="245"/>
    </location>
</feature>
<evidence type="ECO:0000256" key="5">
    <source>
        <dbReference type="SAM" id="MobiDB-lite"/>
    </source>
</evidence>
<gene>
    <name evidence="8" type="ORF">Sjap_001945</name>
</gene>